<name>A0AAD9CSF9_PAPLA</name>
<dbReference type="SUPFAM" id="SSF53474">
    <property type="entry name" value="alpha/beta-Hydrolases"/>
    <property type="match status" value="1"/>
</dbReference>
<comment type="caution">
    <text evidence="4">The sequence shown here is derived from an EMBL/GenBank/DDBJ whole genome shotgun (WGS) entry which is preliminary data.</text>
</comment>
<dbReference type="GO" id="GO:0016787">
    <property type="term" value="F:hydrolase activity"/>
    <property type="evidence" value="ECO:0007669"/>
    <property type="project" value="UniProtKB-KW"/>
</dbReference>
<proteinExistence type="predicted"/>
<dbReference type="Gene3D" id="3.40.50.1820">
    <property type="entry name" value="alpha/beta hydrolase"/>
    <property type="match status" value="1"/>
</dbReference>
<protein>
    <submittedName>
        <fullName evidence="4">Alpha/Beta hydrolase protein</fullName>
    </submittedName>
</protein>
<evidence type="ECO:0000313" key="4">
    <source>
        <dbReference type="EMBL" id="KAK1921094.1"/>
    </source>
</evidence>
<sequence length="306" mass="33420">MTELTHLTFARHGGVDIKLGYKLPSAPRGKAPILLWFHGGGLLQGTRTCAWSHLLNAPDKHGLCLVSADYRLAPQTRMPGIMEDIAAAMNYVRSPAFLAETHGAVDQSKVIVSGGSAGGWLALLLATGIGFEACGLKPRAPPLAVVPLYPMTDITDRFFRTKQHPVSYFKRVIDPSEVAEYLDPNAPPTSESMLDSPRSKCYPFMVQEAIEEKLLLEGTGLSAEVFSIAPNIASGKFALPPAYFVHGTIDDKVPIRQSEEVVAAARARGLEVEFEVMEGVDHLFDMDEKYQVEGMYRFIEGVCGRV</sequence>
<keyword evidence="1 4" id="KW-0378">Hydrolase</keyword>
<dbReference type="Pfam" id="PF07859">
    <property type="entry name" value="Abhydrolase_3"/>
    <property type="match status" value="1"/>
</dbReference>
<dbReference type="InterPro" id="IPR013094">
    <property type="entry name" value="AB_hydrolase_3"/>
</dbReference>
<dbReference type="AlphaFoldDB" id="A0AAD9CSF9"/>
<dbReference type="InterPro" id="IPR029058">
    <property type="entry name" value="AB_hydrolase_fold"/>
</dbReference>
<evidence type="ECO:0000256" key="1">
    <source>
        <dbReference type="ARBA" id="ARBA00022801"/>
    </source>
</evidence>
<dbReference type="PANTHER" id="PTHR48081:SF3">
    <property type="entry name" value="ALPHA_BETA HYDROLASE FOLD-3 DOMAIN-CONTAINING PROTEIN"/>
    <property type="match status" value="1"/>
</dbReference>
<gene>
    <name evidence="4" type="ORF">DB88DRAFT_513823</name>
</gene>
<dbReference type="InterPro" id="IPR001375">
    <property type="entry name" value="Peptidase_S9_cat"/>
</dbReference>
<organism evidence="4 5">
    <name type="scientific">Papiliotrema laurentii</name>
    <name type="common">Cryptococcus laurentii</name>
    <dbReference type="NCBI Taxonomy" id="5418"/>
    <lineage>
        <taxon>Eukaryota</taxon>
        <taxon>Fungi</taxon>
        <taxon>Dikarya</taxon>
        <taxon>Basidiomycota</taxon>
        <taxon>Agaricomycotina</taxon>
        <taxon>Tremellomycetes</taxon>
        <taxon>Tremellales</taxon>
        <taxon>Rhynchogastremaceae</taxon>
        <taxon>Papiliotrema</taxon>
    </lineage>
</organism>
<evidence type="ECO:0000259" key="3">
    <source>
        <dbReference type="Pfam" id="PF07859"/>
    </source>
</evidence>
<dbReference type="Pfam" id="PF00326">
    <property type="entry name" value="Peptidase_S9"/>
    <property type="match status" value="1"/>
</dbReference>
<accession>A0AAD9CSF9</accession>
<evidence type="ECO:0000313" key="5">
    <source>
        <dbReference type="Proteomes" id="UP001182556"/>
    </source>
</evidence>
<feature type="domain" description="Alpha/beta hydrolase fold-3" evidence="3">
    <location>
        <begin position="34"/>
        <end position="164"/>
    </location>
</feature>
<reference evidence="4" key="1">
    <citation type="submission" date="2023-02" db="EMBL/GenBank/DDBJ databases">
        <title>Identification and recombinant expression of a fungal hydrolase from Papiliotrema laurentii that hydrolyzes apple cutin and clears colloidal polyester polyurethane.</title>
        <authorList>
            <consortium name="DOE Joint Genome Institute"/>
            <person name="Roman V.A."/>
            <person name="Bojanowski C."/>
            <person name="Crable B.R."/>
            <person name="Wagner D.N."/>
            <person name="Hung C.S."/>
            <person name="Nadeau L.J."/>
            <person name="Schratz L."/>
            <person name="Haridas S."/>
            <person name="Pangilinan J."/>
            <person name="Lipzen A."/>
            <person name="Na H."/>
            <person name="Yan M."/>
            <person name="Ng V."/>
            <person name="Grigoriev I.V."/>
            <person name="Spatafora J.W."/>
            <person name="Barlow D."/>
            <person name="Biffinger J."/>
            <person name="Kelley-Loughnane N."/>
            <person name="Varaljay V.A."/>
            <person name="Crookes-Goodson W.J."/>
        </authorList>
    </citation>
    <scope>NUCLEOTIDE SEQUENCE</scope>
    <source>
        <strain evidence="4">5307AH</strain>
    </source>
</reference>
<dbReference type="Proteomes" id="UP001182556">
    <property type="component" value="Unassembled WGS sequence"/>
</dbReference>
<dbReference type="PANTHER" id="PTHR48081">
    <property type="entry name" value="AB HYDROLASE SUPERFAMILY PROTEIN C4A8.06C"/>
    <property type="match status" value="1"/>
</dbReference>
<evidence type="ECO:0000259" key="2">
    <source>
        <dbReference type="Pfam" id="PF00326"/>
    </source>
</evidence>
<dbReference type="InterPro" id="IPR050300">
    <property type="entry name" value="GDXG_lipolytic_enzyme"/>
</dbReference>
<feature type="domain" description="Peptidase S9 prolyl oligopeptidase catalytic" evidence="2">
    <location>
        <begin position="238"/>
        <end position="301"/>
    </location>
</feature>
<dbReference type="EMBL" id="JAODAN010000012">
    <property type="protein sequence ID" value="KAK1921094.1"/>
    <property type="molecule type" value="Genomic_DNA"/>
</dbReference>
<keyword evidence="5" id="KW-1185">Reference proteome</keyword>